<dbReference type="Proteomes" id="UP001296776">
    <property type="component" value="Unassembled WGS sequence"/>
</dbReference>
<keyword evidence="4" id="KW-1185">Reference proteome</keyword>
<dbReference type="PANTHER" id="PTHR34322:SF2">
    <property type="entry name" value="TRANSPOSASE IS200-LIKE DOMAIN-CONTAINING PROTEIN"/>
    <property type="match status" value="1"/>
</dbReference>
<name>A0AAJ0U8Q7_9GAMM</name>
<dbReference type="GO" id="GO:0006313">
    <property type="term" value="P:DNA transposition"/>
    <property type="evidence" value="ECO:0007669"/>
    <property type="project" value="InterPro"/>
</dbReference>
<dbReference type="EMBL" id="NRSJ01000052">
    <property type="protein sequence ID" value="MBK1706825.1"/>
    <property type="molecule type" value="Genomic_DNA"/>
</dbReference>
<dbReference type="GO" id="GO:0004803">
    <property type="term" value="F:transposase activity"/>
    <property type="evidence" value="ECO:0007669"/>
    <property type="project" value="InterPro"/>
</dbReference>
<dbReference type="GO" id="GO:0003677">
    <property type="term" value="F:DNA binding"/>
    <property type="evidence" value="ECO:0007669"/>
    <property type="project" value="InterPro"/>
</dbReference>
<feature type="region of interest" description="Disordered" evidence="1">
    <location>
        <begin position="216"/>
        <end position="251"/>
    </location>
</feature>
<dbReference type="PANTHER" id="PTHR34322">
    <property type="entry name" value="TRANSPOSASE, Y1_TNP DOMAIN-CONTAINING"/>
    <property type="match status" value="1"/>
</dbReference>
<accession>A0AAJ0U8Q7</accession>
<dbReference type="Gene3D" id="3.30.70.1290">
    <property type="entry name" value="Transposase IS200-like"/>
    <property type="match status" value="1"/>
</dbReference>
<organism evidence="3 4">
    <name type="scientific">Halochromatium glycolicum</name>
    <dbReference type="NCBI Taxonomy" id="85075"/>
    <lineage>
        <taxon>Bacteria</taxon>
        <taxon>Pseudomonadati</taxon>
        <taxon>Pseudomonadota</taxon>
        <taxon>Gammaproteobacteria</taxon>
        <taxon>Chromatiales</taxon>
        <taxon>Chromatiaceae</taxon>
        <taxon>Halochromatium</taxon>
    </lineage>
</organism>
<evidence type="ECO:0000313" key="3">
    <source>
        <dbReference type="EMBL" id="MBK1706825.1"/>
    </source>
</evidence>
<comment type="caution">
    <text evidence="3">The sequence shown here is derived from an EMBL/GenBank/DDBJ whole genome shotgun (WGS) entry which is preliminary data.</text>
</comment>
<evidence type="ECO:0000256" key="1">
    <source>
        <dbReference type="SAM" id="MobiDB-lite"/>
    </source>
</evidence>
<reference evidence="3" key="1">
    <citation type="submission" date="2017-08" db="EMBL/GenBank/DDBJ databases">
        <authorList>
            <person name="Imhoff J.F."/>
            <person name="Rahn T."/>
            <person name="Kuenzel S."/>
            <person name="Neulinger S.C."/>
        </authorList>
    </citation>
    <scope>NUCLEOTIDE SEQUENCE</scope>
    <source>
        <strain evidence="3">DSM 11080</strain>
    </source>
</reference>
<dbReference type="RefSeq" id="WP_200348301.1">
    <property type="nucleotide sequence ID" value="NZ_NRSJ01000052.1"/>
</dbReference>
<dbReference type="InterPro" id="IPR036515">
    <property type="entry name" value="Transposase_17_sf"/>
</dbReference>
<dbReference type="Pfam" id="PF01797">
    <property type="entry name" value="Y1_Tnp"/>
    <property type="match status" value="1"/>
</dbReference>
<proteinExistence type="predicted"/>
<evidence type="ECO:0000259" key="2">
    <source>
        <dbReference type="SMART" id="SM01321"/>
    </source>
</evidence>
<gene>
    <name evidence="3" type="ORF">CKO40_20350</name>
</gene>
<dbReference type="SMART" id="SM01321">
    <property type="entry name" value="Y1_Tnp"/>
    <property type="match status" value="1"/>
</dbReference>
<dbReference type="InterPro" id="IPR002686">
    <property type="entry name" value="Transposase_17"/>
</dbReference>
<protein>
    <submittedName>
        <fullName evidence="3">Transposase</fullName>
    </submittedName>
</protein>
<feature type="compositionally biased region" description="Polar residues" evidence="1">
    <location>
        <begin position="240"/>
        <end position="251"/>
    </location>
</feature>
<sequence length="251" mass="28932">MARLPRFALPGYPQHVIQRGNNRQPILRDEEDYWVLWGRLREAASRFQCDIHAYVLMPNHFHLLLTPWVENGIGKLMQYTGRYFVQHVNDRYARTGTLWEGRYRATLLDPEAFLLAVSRYIETNAVRAGLVASPDDYDWSSYPANALGVDDELIAPHPLYNALGNNALERQDAYRKTFDQPPDTAFHEQLRAATNKAWVLGDEAFCRDIETRLNRRARPRPRGGDRRSEAYRQGLRANDYPSQPDQSAASS</sequence>
<dbReference type="AlphaFoldDB" id="A0AAJ0U8Q7"/>
<feature type="domain" description="Transposase IS200-like" evidence="2">
    <location>
        <begin position="9"/>
        <end position="124"/>
    </location>
</feature>
<reference evidence="3" key="2">
    <citation type="journal article" date="2020" name="Microorganisms">
        <title>Osmotic Adaptation and Compatible Solute Biosynthesis of Phototrophic Bacteria as Revealed from Genome Analyses.</title>
        <authorList>
            <person name="Imhoff J.F."/>
            <person name="Rahn T."/>
            <person name="Kunzel S."/>
            <person name="Keller A."/>
            <person name="Neulinger S.C."/>
        </authorList>
    </citation>
    <scope>NUCLEOTIDE SEQUENCE</scope>
    <source>
        <strain evidence="3">DSM 11080</strain>
    </source>
</reference>
<dbReference type="SUPFAM" id="SSF143422">
    <property type="entry name" value="Transposase IS200-like"/>
    <property type="match status" value="1"/>
</dbReference>
<evidence type="ECO:0000313" key="4">
    <source>
        <dbReference type="Proteomes" id="UP001296776"/>
    </source>
</evidence>